<dbReference type="RefSeq" id="YP_010656105.1">
    <property type="nucleotide sequence ID" value="NC_070835.1"/>
</dbReference>
<protein>
    <submittedName>
        <fullName evidence="1">Major tail protein</fullName>
    </submittedName>
</protein>
<organism evidence="1 2">
    <name type="scientific">Arthrobacter phage Isolde</name>
    <dbReference type="NCBI Taxonomy" id="2419610"/>
    <lineage>
        <taxon>Viruses</taxon>
        <taxon>Duplodnaviria</taxon>
        <taxon>Heunggongvirae</taxon>
        <taxon>Uroviricota</taxon>
        <taxon>Caudoviricetes</taxon>
        <taxon>Isoldevirus</taxon>
        <taxon>Isoldevirus isolde</taxon>
    </lineage>
</organism>
<evidence type="ECO:0000313" key="2">
    <source>
        <dbReference type="Proteomes" id="UP000279087"/>
    </source>
</evidence>
<keyword evidence="2" id="KW-1185">Reference proteome</keyword>
<name>A0A3G3M3J2_9CAUD</name>
<dbReference type="GeneID" id="77931982"/>
<dbReference type="Pfam" id="PF25595">
    <property type="entry name" value="Phage_TTP_16"/>
    <property type="match status" value="1"/>
</dbReference>
<dbReference type="KEGG" id="vg:77931982"/>
<accession>A0A3G3M3J2</accession>
<reference evidence="1 2" key="1">
    <citation type="submission" date="2018-09" db="EMBL/GenBank/DDBJ databases">
        <authorList>
            <person name="Zack K."/>
            <person name="Stoner T.H."/>
            <person name="Garlena R.A."/>
            <person name="Russell D.A."/>
            <person name="Pope W.H."/>
            <person name="Jacobs-Sera D."/>
            <person name="Hatfull G.F."/>
        </authorList>
    </citation>
    <scope>NUCLEOTIDE SEQUENCE [LARGE SCALE GENOMIC DNA]</scope>
</reference>
<gene>
    <name evidence="1" type="primary">16</name>
    <name evidence="1" type="ORF">PBI_ISOLDE_16</name>
</gene>
<dbReference type="InterPro" id="IPR058009">
    <property type="entry name" value="TTP_Phage_16"/>
</dbReference>
<sequence length="169" mass="17851">MAEIPSTPADGNEKVVIVPAIADTSAPKLTELNAAGAVDVSCYLTGDGYSPSLTEQTIADERKCSRQTFEQPGRSQRGLDVTYIDNTNAPNEATDNKAKDTLVPGVAQYVVTRRGKDFEAPFAVGDKVTVTPIKAGQYNPVPGAPNEVLKISQKLFITGTVQLDVAAVA</sequence>
<dbReference type="Proteomes" id="UP000279087">
    <property type="component" value="Segment"/>
</dbReference>
<dbReference type="EMBL" id="MH910037">
    <property type="protein sequence ID" value="AYR00985.1"/>
    <property type="molecule type" value="Genomic_DNA"/>
</dbReference>
<evidence type="ECO:0000313" key="1">
    <source>
        <dbReference type="EMBL" id="AYR00985.1"/>
    </source>
</evidence>
<proteinExistence type="predicted"/>